<keyword evidence="2" id="KW-0732">Signal</keyword>
<dbReference type="STRING" id="104452.A0A0L7LHD5"/>
<dbReference type="InterPro" id="IPR031941">
    <property type="entry name" value="DUF4773"/>
</dbReference>
<evidence type="ECO:0000256" key="1">
    <source>
        <dbReference type="SAM" id="MobiDB-lite"/>
    </source>
</evidence>
<gene>
    <name evidence="4" type="ORF">OBRU01_08861</name>
</gene>
<dbReference type="PANTHER" id="PTHR36299:SF1">
    <property type="entry name" value="DUF4773 DOMAIN-CONTAINING PROTEIN"/>
    <property type="match status" value="1"/>
</dbReference>
<feature type="compositionally biased region" description="Low complexity" evidence="1">
    <location>
        <begin position="179"/>
        <end position="195"/>
    </location>
</feature>
<feature type="domain" description="DUF4773" evidence="3">
    <location>
        <begin position="22"/>
        <end position="102"/>
    </location>
</feature>
<evidence type="ECO:0000259" key="3">
    <source>
        <dbReference type="Pfam" id="PF15998"/>
    </source>
</evidence>
<evidence type="ECO:0000313" key="5">
    <source>
        <dbReference type="Proteomes" id="UP000037510"/>
    </source>
</evidence>
<feature type="domain" description="DUF4773" evidence="3">
    <location>
        <begin position="834"/>
        <end position="943"/>
    </location>
</feature>
<feature type="compositionally biased region" description="Basic residues" evidence="1">
    <location>
        <begin position="440"/>
        <end position="449"/>
    </location>
</feature>
<dbReference type="EMBL" id="JTDY01001188">
    <property type="protein sequence ID" value="KOB74606.1"/>
    <property type="molecule type" value="Genomic_DNA"/>
</dbReference>
<dbReference type="PANTHER" id="PTHR36299">
    <property type="entry name" value="AGAP008005-PA"/>
    <property type="match status" value="1"/>
</dbReference>
<organism evidence="4 5">
    <name type="scientific">Operophtera brumata</name>
    <name type="common">Winter moth</name>
    <name type="synonym">Phalaena brumata</name>
    <dbReference type="NCBI Taxonomy" id="104452"/>
    <lineage>
        <taxon>Eukaryota</taxon>
        <taxon>Metazoa</taxon>
        <taxon>Ecdysozoa</taxon>
        <taxon>Arthropoda</taxon>
        <taxon>Hexapoda</taxon>
        <taxon>Insecta</taxon>
        <taxon>Pterygota</taxon>
        <taxon>Neoptera</taxon>
        <taxon>Endopterygota</taxon>
        <taxon>Lepidoptera</taxon>
        <taxon>Glossata</taxon>
        <taxon>Ditrysia</taxon>
        <taxon>Geometroidea</taxon>
        <taxon>Geometridae</taxon>
        <taxon>Larentiinae</taxon>
        <taxon>Operophtera</taxon>
    </lineage>
</organism>
<dbReference type="Proteomes" id="UP000037510">
    <property type="component" value="Unassembled WGS sequence"/>
</dbReference>
<proteinExistence type="predicted"/>
<feature type="compositionally biased region" description="Basic residues" evidence="1">
    <location>
        <begin position="196"/>
        <end position="207"/>
    </location>
</feature>
<reference evidence="4 5" key="1">
    <citation type="journal article" date="2015" name="Genome Biol. Evol.">
        <title>The genome of winter moth (Operophtera brumata) provides a genomic perspective on sexual dimorphism and phenology.</title>
        <authorList>
            <person name="Derks M.F."/>
            <person name="Smit S."/>
            <person name="Salis L."/>
            <person name="Schijlen E."/>
            <person name="Bossers A."/>
            <person name="Mateman C."/>
            <person name="Pijl A.S."/>
            <person name="de Ridder D."/>
            <person name="Groenen M.A."/>
            <person name="Visser M.E."/>
            <person name="Megens H.J."/>
        </authorList>
    </citation>
    <scope>NUCLEOTIDE SEQUENCE [LARGE SCALE GENOMIC DNA]</scope>
    <source>
        <strain evidence="4">WM2013NL</strain>
        <tissue evidence="4">Head and thorax</tissue>
    </source>
</reference>
<name>A0A0L7LHD5_OPEBR</name>
<feature type="chain" id="PRO_5005573278" description="DUF4773 domain-containing protein" evidence="2">
    <location>
        <begin position="27"/>
        <end position="1141"/>
    </location>
</feature>
<feature type="region of interest" description="Disordered" evidence="1">
    <location>
        <begin position="431"/>
        <end position="453"/>
    </location>
</feature>
<accession>A0A0L7LHD5</accession>
<comment type="caution">
    <text evidence="4">The sequence shown here is derived from an EMBL/GenBank/DDBJ whole genome shotgun (WGS) entry which is preliminary data.</text>
</comment>
<evidence type="ECO:0000313" key="4">
    <source>
        <dbReference type="EMBL" id="KOB74606.1"/>
    </source>
</evidence>
<dbReference type="Pfam" id="PF15998">
    <property type="entry name" value="DUF4773"/>
    <property type="match status" value="4"/>
</dbReference>
<keyword evidence="5" id="KW-1185">Reference proteome</keyword>
<feature type="compositionally biased region" description="Basic residues" evidence="1">
    <location>
        <begin position="140"/>
        <end position="154"/>
    </location>
</feature>
<feature type="region of interest" description="Disordered" evidence="1">
    <location>
        <begin position="135"/>
        <end position="220"/>
    </location>
</feature>
<dbReference type="AlphaFoldDB" id="A0A0L7LHD5"/>
<evidence type="ECO:0000256" key="2">
    <source>
        <dbReference type="SAM" id="SignalP"/>
    </source>
</evidence>
<feature type="signal peptide" evidence="2">
    <location>
        <begin position="1"/>
        <end position="26"/>
    </location>
</feature>
<feature type="compositionally biased region" description="Basic residues" evidence="1">
    <location>
        <begin position="164"/>
        <end position="178"/>
    </location>
</feature>
<feature type="domain" description="DUF4773" evidence="3">
    <location>
        <begin position="966"/>
        <end position="1086"/>
    </location>
</feature>
<feature type="domain" description="DUF4773" evidence="3">
    <location>
        <begin position="572"/>
        <end position="687"/>
    </location>
</feature>
<protein>
    <recommendedName>
        <fullName evidence="3">DUF4773 domain-containing protein</fullName>
    </recommendedName>
</protein>
<sequence length="1141" mass="125442">MKLSLVFELLMIFVLLAFAASRSVRCASLTYLSGDKMAVSLSFGKKVITNRTLSSRKPSPVCMPLPGGLSKFCGRVYNIARTGEEFRACLGLELQSKSVVEAAVRELEAVNDVGGSDYTGFSLLEDDLLGDLFGSSGGKKGNKNKKQNKIKKKQAPAPSTTTTKRPRPTRRPSSRRPSTRTTTPRPTRTTTVRIRPVNKRPTRRPSRRPTPSDGTFEPIIAVRPQSTTPKSVTDFEHTGLEMSLAHITGQLSSMPVLPLNNEPKDSEMATHPEEQVTYQKVEMITPKALTTLPMETLTSSPDETVNDDMIQIVQTLDSSEEALPAKEEIAPEESRAYFYSHPVSGDVISGAFKNHGENRPKKRQRDDLGLPDLDVLDLTQIGESIGDELGIFGGKKRTIRYNENSNVKGDNHDYSEYHDVIDTMGDALLLSRKSSPKDTNKKKRGRQNKMMRGEDQPYKLIKFKVPHTVWKQALHPTPVLKSPVTIVVPIHVQDDENLVDEENDEDYTENVEVEATPVDNEGIPDVVPEVVQDEIVSAPVAVANVTEAAVLQDDDNIQPPQQDVPGQVTRFPCSCLSGQCGCCTGSILERFRMKACGNMTFVPEDFVFDVRLSVNNNTVVRQRVSASDPPPICFNPRRAPFVRVCAEISNIRIRNRNAHACLDINADIGGFPVYSASFKCFSLGSSGIKTGQKPKPVSSGPKPINLFGNGGEEQGGFIQNAAETVLGQGNGIFGGSEGGILGGGDGGILGGGDGGIFGGGGDGIFGDGGDDGDTVQVDNKTQFFNNSLDVEVPDKLLLLLNRFKKNSTLALARQSTDQNISTTQNESSTSNRRCSCANGVCKCCTGYVMDLLNQKACMRVTYHPGDFAFDVAMSLNDRVLYENSMSGKNPRPICISPPRMNNLKVCAKFYNVFFPGRNFHFCLAMEGKWRQFELFNFAFDCLRKMMPRPWYKPGWLLRLPFMGGRCDCEDLQCTCCTGIRIETFNFDRKTCAILTYEPTESMIDLEVKMNNNTLFRSSYSARNPPPFCVPIPVPYLPPGLVDMCIRLFDINAADQKLHVCMDMDTRVDKAPVLVLHFDCMDMGSGGIGLSKPSGSGTNTNISPVGNETTAEPTQLDFDVYDPITEKIVTTESPFTNSVKYI</sequence>